<protein>
    <submittedName>
        <fullName evidence="2">Uncharacterized protein</fullName>
    </submittedName>
</protein>
<feature type="region of interest" description="Disordered" evidence="1">
    <location>
        <begin position="1"/>
        <end position="58"/>
    </location>
</feature>
<feature type="compositionally biased region" description="Pro residues" evidence="1">
    <location>
        <begin position="18"/>
        <end position="27"/>
    </location>
</feature>
<keyword evidence="3" id="KW-1185">Reference proteome</keyword>
<dbReference type="EMBL" id="JAUTDP010000010">
    <property type="protein sequence ID" value="KAK3395382.1"/>
    <property type="molecule type" value="Genomic_DNA"/>
</dbReference>
<evidence type="ECO:0000313" key="3">
    <source>
        <dbReference type="Proteomes" id="UP001281003"/>
    </source>
</evidence>
<name>A0AAE0P8P8_SORBR</name>
<dbReference type="Proteomes" id="UP001281003">
    <property type="component" value="Unassembled WGS sequence"/>
</dbReference>
<evidence type="ECO:0000256" key="1">
    <source>
        <dbReference type="SAM" id="MobiDB-lite"/>
    </source>
</evidence>
<feature type="compositionally biased region" description="Polar residues" evidence="1">
    <location>
        <begin position="39"/>
        <end position="55"/>
    </location>
</feature>
<organism evidence="2 3">
    <name type="scientific">Sordaria brevicollis</name>
    <dbReference type="NCBI Taxonomy" id="83679"/>
    <lineage>
        <taxon>Eukaryota</taxon>
        <taxon>Fungi</taxon>
        <taxon>Dikarya</taxon>
        <taxon>Ascomycota</taxon>
        <taxon>Pezizomycotina</taxon>
        <taxon>Sordariomycetes</taxon>
        <taxon>Sordariomycetidae</taxon>
        <taxon>Sordariales</taxon>
        <taxon>Sordariaceae</taxon>
        <taxon>Sordaria</taxon>
    </lineage>
</organism>
<dbReference type="AlphaFoldDB" id="A0AAE0P8P8"/>
<comment type="caution">
    <text evidence="2">The sequence shown here is derived from an EMBL/GenBank/DDBJ whole genome shotgun (WGS) entry which is preliminary data.</text>
</comment>
<feature type="compositionally biased region" description="Polar residues" evidence="1">
    <location>
        <begin position="1"/>
        <end position="10"/>
    </location>
</feature>
<evidence type="ECO:0000313" key="2">
    <source>
        <dbReference type="EMBL" id="KAK3395382.1"/>
    </source>
</evidence>
<reference evidence="2" key="1">
    <citation type="journal article" date="2023" name="Mol. Phylogenet. Evol.">
        <title>Genome-scale phylogeny and comparative genomics of the fungal order Sordariales.</title>
        <authorList>
            <person name="Hensen N."/>
            <person name="Bonometti L."/>
            <person name="Westerberg I."/>
            <person name="Brannstrom I.O."/>
            <person name="Guillou S."/>
            <person name="Cros-Aarteil S."/>
            <person name="Calhoun S."/>
            <person name="Haridas S."/>
            <person name="Kuo A."/>
            <person name="Mondo S."/>
            <person name="Pangilinan J."/>
            <person name="Riley R."/>
            <person name="LaButti K."/>
            <person name="Andreopoulos B."/>
            <person name="Lipzen A."/>
            <person name="Chen C."/>
            <person name="Yan M."/>
            <person name="Daum C."/>
            <person name="Ng V."/>
            <person name="Clum A."/>
            <person name="Steindorff A."/>
            <person name="Ohm R.A."/>
            <person name="Martin F."/>
            <person name="Silar P."/>
            <person name="Natvig D.O."/>
            <person name="Lalanne C."/>
            <person name="Gautier V."/>
            <person name="Ament-Velasquez S.L."/>
            <person name="Kruys A."/>
            <person name="Hutchinson M.I."/>
            <person name="Powell A.J."/>
            <person name="Barry K."/>
            <person name="Miller A.N."/>
            <person name="Grigoriev I.V."/>
            <person name="Debuchy R."/>
            <person name="Gladieux P."/>
            <person name="Hiltunen Thoren M."/>
            <person name="Johannesson H."/>
        </authorList>
    </citation>
    <scope>NUCLEOTIDE SEQUENCE</scope>
    <source>
        <strain evidence="2">FGSC 1904</strain>
    </source>
</reference>
<reference evidence="2" key="2">
    <citation type="submission" date="2023-07" db="EMBL/GenBank/DDBJ databases">
        <authorList>
            <consortium name="Lawrence Berkeley National Laboratory"/>
            <person name="Haridas S."/>
            <person name="Hensen N."/>
            <person name="Bonometti L."/>
            <person name="Westerberg I."/>
            <person name="Brannstrom I.O."/>
            <person name="Guillou S."/>
            <person name="Cros-Aarteil S."/>
            <person name="Calhoun S."/>
            <person name="Kuo A."/>
            <person name="Mondo S."/>
            <person name="Pangilinan J."/>
            <person name="Riley R."/>
            <person name="LaButti K."/>
            <person name="Andreopoulos B."/>
            <person name="Lipzen A."/>
            <person name="Chen C."/>
            <person name="Yanf M."/>
            <person name="Daum C."/>
            <person name="Ng V."/>
            <person name="Clum A."/>
            <person name="Steindorff A."/>
            <person name="Ohm R."/>
            <person name="Martin F."/>
            <person name="Silar P."/>
            <person name="Natvig D."/>
            <person name="Lalanne C."/>
            <person name="Gautier V."/>
            <person name="Ament-velasquez S.L."/>
            <person name="Kruys A."/>
            <person name="Hutchinson M.I."/>
            <person name="Powell A.J."/>
            <person name="Barry K."/>
            <person name="Miller A.N."/>
            <person name="Grigoriev I.V."/>
            <person name="Debuchy R."/>
            <person name="Gladieux P."/>
            <person name="Thoren M.H."/>
            <person name="Johannesson H."/>
        </authorList>
    </citation>
    <scope>NUCLEOTIDE SEQUENCE</scope>
    <source>
        <strain evidence="2">FGSC 1904</strain>
    </source>
</reference>
<proteinExistence type="predicted"/>
<sequence>MFFFKSSNKTKAAAPATVPAPAPPTPSNPYHGFSDGFAGSQSRRGSDSSNDQHQAPSEGGQYLCACKGCTCGQSVEYPGDMCGDCANNRH</sequence>
<accession>A0AAE0P8P8</accession>
<gene>
    <name evidence="2" type="ORF">B0T20DRAFT_33263</name>
</gene>